<feature type="region of interest" description="Disordered" evidence="1">
    <location>
        <begin position="43"/>
        <end position="83"/>
    </location>
</feature>
<gene>
    <name evidence="2" type="ORF">PR001_g18471</name>
    <name evidence="3" type="ORF">PR003_g18815</name>
</gene>
<dbReference type="Proteomes" id="UP000429607">
    <property type="component" value="Unassembled WGS sequence"/>
</dbReference>
<organism evidence="3 5">
    <name type="scientific">Phytophthora rubi</name>
    <dbReference type="NCBI Taxonomy" id="129364"/>
    <lineage>
        <taxon>Eukaryota</taxon>
        <taxon>Sar</taxon>
        <taxon>Stramenopiles</taxon>
        <taxon>Oomycota</taxon>
        <taxon>Peronosporomycetes</taxon>
        <taxon>Peronosporales</taxon>
        <taxon>Peronosporaceae</taxon>
        <taxon>Phytophthora</taxon>
    </lineage>
</organism>
<evidence type="ECO:0000313" key="5">
    <source>
        <dbReference type="Proteomes" id="UP000434957"/>
    </source>
</evidence>
<feature type="region of interest" description="Disordered" evidence="1">
    <location>
        <begin position="100"/>
        <end position="121"/>
    </location>
</feature>
<keyword evidence="5" id="KW-1185">Reference proteome</keyword>
<comment type="caution">
    <text evidence="3">The sequence shown here is derived from an EMBL/GenBank/DDBJ whole genome shotgun (WGS) entry which is preliminary data.</text>
</comment>
<dbReference type="Proteomes" id="UP000434957">
    <property type="component" value="Unassembled WGS sequence"/>
</dbReference>
<proteinExistence type="predicted"/>
<name>A0A6A4ED95_9STRA</name>
<dbReference type="AlphaFoldDB" id="A0A6A4ED95"/>
<evidence type="ECO:0000313" key="2">
    <source>
        <dbReference type="EMBL" id="KAE9001642.1"/>
    </source>
</evidence>
<accession>A0A6A4ED95</accession>
<protein>
    <submittedName>
        <fullName evidence="3">Uncharacterized protein</fullName>
    </submittedName>
</protein>
<dbReference type="EMBL" id="QXFT01001539">
    <property type="protein sequence ID" value="KAE9316096.1"/>
    <property type="molecule type" value="Genomic_DNA"/>
</dbReference>
<sequence length="140" mass="14636">MNVIDFRVGFTYRFEKVHSLRVGYGRSAGSVQIRQRLHAIPLPPLGSTAATAGPHDAAPEQNAEVLPSVGGSASQASGKNAAADCCDDTVLTSAVKIPPKRKARNCSGSQTKSLPPPDDEHLCEIPDVRCDASAAALTSL</sequence>
<dbReference type="EMBL" id="QXFV01001628">
    <property type="protein sequence ID" value="KAE9001642.1"/>
    <property type="molecule type" value="Genomic_DNA"/>
</dbReference>
<evidence type="ECO:0000313" key="3">
    <source>
        <dbReference type="EMBL" id="KAE9316096.1"/>
    </source>
</evidence>
<evidence type="ECO:0000256" key="1">
    <source>
        <dbReference type="SAM" id="MobiDB-lite"/>
    </source>
</evidence>
<reference evidence="3 5" key="1">
    <citation type="submission" date="2018-08" db="EMBL/GenBank/DDBJ databases">
        <title>Genomic investigation of the strawberry pathogen Phytophthora fragariae indicates pathogenicity is determined by transcriptional variation in three key races.</title>
        <authorList>
            <person name="Adams T.M."/>
            <person name="Armitage A.D."/>
            <person name="Sobczyk M.K."/>
            <person name="Bates H.J."/>
            <person name="Dunwell J.M."/>
            <person name="Nellist C.F."/>
            <person name="Harrison R.J."/>
        </authorList>
    </citation>
    <scope>NUCLEOTIDE SEQUENCE [LARGE SCALE GENOMIC DNA]</scope>
    <source>
        <strain evidence="2 4">SCRP249</strain>
        <strain evidence="3 5">SCRP333</strain>
    </source>
</reference>
<evidence type="ECO:0000313" key="4">
    <source>
        <dbReference type="Proteomes" id="UP000429607"/>
    </source>
</evidence>